<reference evidence="1 2" key="1">
    <citation type="journal article" date="2014" name="Genome Announc.">
        <title>Complete Genome Sequence of the Model Rhizosphere Strain Azospirillum brasilense Az39, Successfully Applied in Agriculture.</title>
        <authorList>
            <person name="Rivera D."/>
            <person name="Revale S."/>
            <person name="Molina R."/>
            <person name="Gualpa J."/>
            <person name="Puente M."/>
            <person name="Maroniche G."/>
            <person name="Paris G."/>
            <person name="Baker D."/>
            <person name="Clavijo B."/>
            <person name="McLay K."/>
            <person name="Spaepen S."/>
            <person name="Perticari A."/>
            <person name="Vazquez M."/>
            <person name="Wisniewski-Dye F."/>
            <person name="Watkins C."/>
            <person name="Martinez-Abarca F."/>
            <person name="Vanderleyden J."/>
            <person name="Cassan F."/>
        </authorList>
    </citation>
    <scope>NUCLEOTIDE SEQUENCE [LARGE SCALE GENOMIC DNA]</scope>
    <source>
        <strain evidence="1 2">Az39</strain>
    </source>
</reference>
<dbReference type="AlphaFoldDB" id="A0A060DFE4"/>
<evidence type="ECO:0000313" key="2">
    <source>
        <dbReference type="Proteomes" id="UP000027186"/>
    </source>
</evidence>
<gene>
    <name evidence="1" type="ORF">ABAZ39_13035</name>
</gene>
<evidence type="ECO:0000313" key="1">
    <source>
        <dbReference type="EMBL" id="AIB12896.1"/>
    </source>
</evidence>
<evidence type="ECO:0008006" key="3">
    <source>
        <dbReference type="Google" id="ProtNLM"/>
    </source>
</evidence>
<accession>A0A060DFE4</accession>
<protein>
    <recommendedName>
        <fullName evidence="3">DUF3987 domain-containing protein</fullName>
    </recommendedName>
</protein>
<dbReference type="Pfam" id="PF13148">
    <property type="entry name" value="DUF3987"/>
    <property type="match status" value="1"/>
</dbReference>
<sequence length="469" mass="51630">MPLAQLPPTMRDLVEATATALGVGAELVLPCVLAGALIASRGNFKVKVSDGYFEALTEYFLVIAASGERKSAVVGLFRHVFEQEEALRIKHSAERQGVAREVLRKATAKKKHELAKKFGRLYDECRDVDAVKNLLWDEIAAVERLDMAVCGDAVPRRILIDATTPQALAAELARHGEVLAIFEAEGRTLKQFSPAMDDIFLKGFTGEPYTSDTKTAGTVRLRTPMLSICVCAQPNIADQFYGNKDLVGHGLTARFLPLFVPTSSAMSGGGLADFPPGLVAPYEAHMRALLQIPAPAGTEGERAFHVLDLSYGAYKELDRYTREIDAQLRAGLCERYAAFARKLHGHAARLAANVHLFVHPDPQNHPIAPATMVCGIALAEYFRKHAAVAFVAEARDGVTYAPKILQWMERQRLAHFTEREAHRGIGSSRHTVAQIRAGIDELERHNFLRRYVSLSRSSICVVHPDAYRV</sequence>
<organism evidence="1 2">
    <name type="scientific">Azospirillum argentinense</name>
    <dbReference type="NCBI Taxonomy" id="2970906"/>
    <lineage>
        <taxon>Bacteria</taxon>
        <taxon>Pseudomonadati</taxon>
        <taxon>Pseudomonadota</taxon>
        <taxon>Alphaproteobacteria</taxon>
        <taxon>Rhodospirillales</taxon>
        <taxon>Azospirillaceae</taxon>
        <taxon>Azospirillum</taxon>
    </lineage>
</organism>
<dbReference type="InterPro" id="IPR025048">
    <property type="entry name" value="DUF3987"/>
</dbReference>
<name>A0A060DFE4_9PROT</name>
<dbReference type="Proteomes" id="UP000027186">
    <property type="component" value="Chromosome"/>
</dbReference>
<dbReference type="KEGG" id="abq:ABAZ39_13035"/>
<proteinExistence type="predicted"/>
<dbReference type="EMBL" id="CP007793">
    <property type="protein sequence ID" value="AIB12896.1"/>
    <property type="molecule type" value="Genomic_DNA"/>
</dbReference>